<evidence type="ECO:0000256" key="1">
    <source>
        <dbReference type="ARBA" id="ARBA00004167"/>
    </source>
</evidence>
<keyword evidence="4 5" id="KW-0472">Membrane</keyword>
<evidence type="ECO:0000313" key="8">
    <source>
        <dbReference type="Proteomes" id="UP000554482"/>
    </source>
</evidence>
<dbReference type="Proteomes" id="UP000554482">
    <property type="component" value="Unassembled WGS sequence"/>
</dbReference>
<reference evidence="7 8" key="1">
    <citation type="submission" date="2020-06" db="EMBL/GenBank/DDBJ databases">
        <title>Transcriptomic and genomic resources for Thalictrum thalictroides and T. hernandezii: Facilitating candidate gene discovery in an emerging model plant lineage.</title>
        <authorList>
            <person name="Arias T."/>
            <person name="Riano-Pachon D.M."/>
            <person name="Di Stilio V.S."/>
        </authorList>
    </citation>
    <scope>NUCLEOTIDE SEQUENCE [LARGE SCALE GENOMIC DNA]</scope>
    <source>
        <strain evidence="8">cv. WT478/WT964</strain>
        <tissue evidence="7">Leaves</tissue>
    </source>
</reference>
<dbReference type="Pfam" id="PF03168">
    <property type="entry name" value="LEA_2"/>
    <property type="match status" value="1"/>
</dbReference>
<name>A0A7J6W516_THATH</name>
<keyword evidence="2 5" id="KW-0812">Transmembrane</keyword>
<keyword evidence="8" id="KW-1185">Reference proteome</keyword>
<dbReference type="InterPro" id="IPR044839">
    <property type="entry name" value="NDR1-like"/>
</dbReference>
<sequence>MSQTKEVSIPSQRCSLHIITLLKVIASLIFGFGALALVLWLAVRPHDIKVYVIAANLTQFDLRNGSSTLDYNLTLDMIVRNPNKKVSINYDRLEATASYEGMRFGWENLPPFYQGYKNTSNFRANFGGQQVMVFSESNIISFNQEKTSGFFNIDVKFSTRIRFKMGAIKTKHMKPDVDCHLRIPFTPCNATLASGFVSTRCKVDL</sequence>
<proteinExistence type="predicted"/>
<keyword evidence="3 5" id="KW-1133">Transmembrane helix</keyword>
<evidence type="ECO:0000256" key="2">
    <source>
        <dbReference type="ARBA" id="ARBA00022692"/>
    </source>
</evidence>
<accession>A0A7J6W516</accession>
<protein>
    <submittedName>
        <fullName evidence="7">NDR1/HIN1-like protein</fullName>
    </submittedName>
</protein>
<dbReference type="AlphaFoldDB" id="A0A7J6W516"/>
<evidence type="ECO:0000256" key="5">
    <source>
        <dbReference type="SAM" id="Phobius"/>
    </source>
</evidence>
<comment type="subcellular location">
    <subcellularLocation>
        <location evidence="1">Membrane</location>
        <topology evidence="1">Single-pass membrane protein</topology>
    </subcellularLocation>
</comment>
<dbReference type="PANTHER" id="PTHR31415">
    <property type="entry name" value="OS05G0367900 PROTEIN"/>
    <property type="match status" value="1"/>
</dbReference>
<evidence type="ECO:0000313" key="7">
    <source>
        <dbReference type="EMBL" id="KAF5192301.1"/>
    </source>
</evidence>
<evidence type="ECO:0000256" key="4">
    <source>
        <dbReference type="ARBA" id="ARBA00023136"/>
    </source>
</evidence>
<dbReference type="InterPro" id="IPR004864">
    <property type="entry name" value="LEA_2"/>
</dbReference>
<feature type="domain" description="Late embryogenesis abundant protein LEA-2 subgroup" evidence="6">
    <location>
        <begin position="79"/>
        <end position="179"/>
    </location>
</feature>
<organism evidence="7 8">
    <name type="scientific">Thalictrum thalictroides</name>
    <name type="common">Rue-anemone</name>
    <name type="synonym">Anemone thalictroides</name>
    <dbReference type="NCBI Taxonomy" id="46969"/>
    <lineage>
        <taxon>Eukaryota</taxon>
        <taxon>Viridiplantae</taxon>
        <taxon>Streptophyta</taxon>
        <taxon>Embryophyta</taxon>
        <taxon>Tracheophyta</taxon>
        <taxon>Spermatophyta</taxon>
        <taxon>Magnoliopsida</taxon>
        <taxon>Ranunculales</taxon>
        <taxon>Ranunculaceae</taxon>
        <taxon>Thalictroideae</taxon>
        <taxon>Thalictrum</taxon>
    </lineage>
</organism>
<evidence type="ECO:0000259" key="6">
    <source>
        <dbReference type="Pfam" id="PF03168"/>
    </source>
</evidence>
<dbReference type="EMBL" id="JABWDY010021577">
    <property type="protein sequence ID" value="KAF5192301.1"/>
    <property type="molecule type" value="Genomic_DNA"/>
</dbReference>
<gene>
    <name evidence="7" type="ORF">FRX31_018113</name>
</gene>
<dbReference type="GO" id="GO:0005886">
    <property type="term" value="C:plasma membrane"/>
    <property type="evidence" value="ECO:0007669"/>
    <property type="project" value="TreeGrafter"/>
</dbReference>
<feature type="transmembrane region" description="Helical" evidence="5">
    <location>
        <begin position="21"/>
        <end position="43"/>
    </location>
</feature>
<dbReference type="OrthoDB" id="1889094at2759"/>
<comment type="caution">
    <text evidence="7">The sequence shown here is derived from an EMBL/GenBank/DDBJ whole genome shotgun (WGS) entry which is preliminary data.</text>
</comment>
<dbReference type="PANTHER" id="PTHR31415:SF4">
    <property type="entry name" value="NDR1_HIN1-LIKE PROTEIN 3"/>
    <property type="match status" value="1"/>
</dbReference>
<dbReference type="GO" id="GO:0009506">
    <property type="term" value="C:plasmodesma"/>
    <property type="evidence" value="ECO:0007669"/>
    <property type="project" value="TreeGrafter"/>
</dbReference>
<evidence type="ECO:0000256" key="3">
    <source>
        <dbReference type="ARBA" id="ARBA00022989"/>
    </source>
</evidence>
<dbReference type="GO" id="GO:0098542">
    <property type="term" value="P:defense response to other organism"/>
    <property type="evidence" value="ECO:0007669"/>
    <property type="project" value="InterPro"/>
</dbReference>